<proteinExistence type="predicted"/>
<dbReference type="SUPFAM" id="SSF159006">
    <property type="entry name" value="YopX-like"/>
    <property type="match status" value="1"/>
</dbReference>
<dbReference type="Proteomes" id="UP000589373">
    <property type="component" value="Unassembled WGS sequence"/>
</dbReference>
<protein>
    <recommendedName>
        <fullName evidence="1">YopX protein domain-containing protein</fullName>
    </recommendedName>
</protein>
<accession>A0A847D4S4</accession>
<evidence type="ECO:0000313" key="3">
    <source>
        <dbReference type="Proteomes" id="UP000589373"/>
    </source>
</evidence>
<evidence type="ECO:0000313" key="2">
    <source>
        <dbReference type="EMBL" id="NLD31394.1"/>
    </source>
</evidence>
<organism evidence="2 3">
    <name type="scientific">Trichococcus flocculiformis</name>
    <dbReference type="NCBI Taxonomy" id="82803"/>
    <lineage>
        <taxon>Bacteria</taxon>
        <taxon>Bacillati</taxon>
        <taxon>Bacillota</taxon>
        <taxon>Bacilli</taxon>
        <taxon>Lactobacillales</taxon>
        <taxon>Carnobacteriaceae</taxon>
        <taxon>Trichococcus</taxon>
    </lineage>
</organism>
<gene>
    <name evidence="2" type="ORF">GX662_03945</name>
</gene>
<sequence>MGSTLQDAHRVWEIIGNIYENPELLKEEVEDE</sequence>
<comment type="caution">
    <text evidence="2">The sequence shown here is derived from an EMBL/GenBank/DDBJ whole genome shotgun (WGS) entry which is preliminary data.</text>
</comment>
<feature type="domain" description="YopX protein" evidence="1">
    <location>
        <begin position="9"/>
        <end position="26"/>
    </location>
</feature>
<dbReference type="AlphaFoldDB" id="A0A847D4S4"/>
<dbReference type="InterPro" id="IPR019096">
    <property type="entry name" value="YopX_protein"/>
</dbReference>
<dbReference type="InterPro" id="IPR023385">
    <property type="entry name" value="YopX-like_C"/>
</dbReference>
<dbReference type="Gene3D" id="2.30.30.290">
    <property type="entry name" value="YopX-like domains"/>
    <property type="match status" value="1"/>
</dbReference>
<dbReference type="EMBL" id="JAAZCD010000087">
    <property type="protein sequence ID" value="NLD31394.1"/>
    <property type="molecule type" value="Genomic_DNA"/>
</dbReference>
<reference evidence="2 3" key="1">
    <citation type="journal article" date="2020" name="Biotechnol. Biofuels">
        <title>New insights from the biogas microbiome by comprehensive genome-resolved metagenomics of nearly 1600 species originating from multiple anaerobic digesters.</title>
        <authorList>
            <person name="Campanaro S."/>
            <person name="Treu L."/>
            <person name="Rodriguez-R L.M."/>
            <person name="Kovalovszki A."/>
            <person name="Ziels R.M."/>
            <person name="Maus I."/>
            <person name="Zhu X."/>
            <person name="Kougias P.G."/>
            <person name="Basile A."/>
            <person name="Luo G."/>
            <person name="Schluter A."/>
            <person name="Konstantinidis K.T."/>
            <person name="Angelidaki I."/>
        </authorList>
    </citation>
    <scope>NUCLEOTIDE SEQUENCE [LARGE SCALE GENOMIC DNA]</scope>
    <source>
        <strain evidence="2">AS07pgkLD_105</strain>
    </source>
</reference>
<evidence type="ECO:0000259" key="1">
    <source>
        <dbReference type="Pfam" id="PF09643"/>
    </source>
</evidence>
<name>A0A847D4S4_9LACT</name>
<dbReference type="Pfam" id="PF09643">
    <property type="entry name" value="YopX"/>
    <property type="match status" value="1"/>
</dbReference>